<dbReference type="Proteomes" id="UP000739565">
    <property type="component" value="Unassembled WGS sequence"/>
</dbReference>
<evidence type="ECO:0000256" key="4">
    <source>
        <dbReference type="ARBA" id="ARBA00022989"/>
    </source>
</evidence>
<feature type="transmembrane region" description="Helical" evidence="6">
    <location>
        <begin position="449"/>
        <end position="468"/>
    </location>
</feature>
<gene>
    <name evidence="8" type="ORF">KZZ10_01455</name>
</gene>
<dbReference type="Pfam" id="PF03772">
    <property type="entry name" value="Competence"/>
    <property type="match status" value="1"/>
</dbReference>
<keyword evidence="4 6" id="KW-1133">Transmembrane helix</keyword>
<dbReference type="InterPro" id="IPR035681">
    <property type="entry name" value="ComA-like_MBL"/>
</dbReference>
<evidence type="ECO:0000256" key="5">
    <source>
        <dbReference type="ARBA" id="ARBA00023136"/>
    </source>
</evidence>
<dbReference type="GO" id="GO:0030420">
    <property type="term" value="P:establishment of competence for transformation"/>
    <property type="evidence" value="ECO:0007669"/>
    <property type="project" value="InterPro"/>
</dbReference>
<dbReference type="GO" id="GO:0005886">
    <property type="term" value="C:plasma membrane"/>
    <property type="evidence" value="ECO:0007669"/>
    <property type="project" value="UniProtKB-SubCell"/>
</dbReference>
<dbReference type="SMART" id="SM00849">
    <property type="entry name" value="Lactamase_B"/>
    <property type="match status" value="1"/>
</dbReference>
<feature type="transmembrane region" description="Helical" evidence="6">
    <location>
        <begin position="307"/>
        <end position="338"/>
    </location>
</feature>
<keyword evidence="9" id="KW-1185">Reference proteome</keyword>
<dbReference type="PANTHER" id="PTHR30619:SF1">
    <property type="entry name" value="RECOMBINATION PROTEIN 2"/>
    <property type="match status" value="1"/>
</dbReference>
<feature type="domain" description="Metallo-beta-lactamase" evidence="7">
    <location>
        <begin position="537"/>
        <end position="763"/>
    </location>
</feature>
<dbReference type="NCBIfam" id="TIGR00361">
    <property type="entry name" value="ComEC_Rec2"/>
    <property type="match status" value="1"/>
</dbReference>
<evidence type="ECO:0000256" key="2">
    <source>
        <dbReference type="ARBA" id="ARBA00022475"/>
    </source>
</evidence>
<dbReference type="InterPro" id="IPR036866">
    <property type="entry name" value="RibonucZ/Hydroxyglut_hydro"/>
</dbReference>
<dbReference type="Gene3D" id="3.60.15.10">
    <property type="entry name" value="Ribonuclease Z/Hydroxyacylglutathione hydrolase-like"/>
    <property type="match status" value="1"/>
</dbReference>
<sequence>MLSQVTGALVALLAFFCTLRRFDRMRSGTRIRGAKWRRGCERLLVLLVAGLVMLMWVVWRADLRLQDRLDPALENVVTRVAFRIESMVRDQSDSFRFDAQVLDPVPLGVPRHLEVVWRSTPQPQERELMPGQVWRAALILRAPRGFSNPHGFDYEGHAFARNVRALGRVRGAPIWQRDESWASLVVVVGRVRQALRTCMRRHLENKRYGAVLIALAIGDQDSVDQRHWRVFNLTGITHLVSISGSHVTMIAAMGGLVMFWLSRRVRWQRRALCEWIPARVLAAMASVAVAFCYCLLAGWGVPARRTFFMLLVVGAALSLRLPVSMSGVLCFAAGVLVVIDPWAPLATGFWLSFGAVAVLFSAAHGVRASNRSESLQQRVWSAMSQATRLQWLITVAMTPPLAFLFQQVSLSSPLANALAIPVVTFVVTPLALLLALFSVFPGIDSLTSWFAWCGHAALQAVLIPITWLSQAPWGAVSVSAMPMTWLFVALVGAAWALMPRGTPVRWTGWVFMLPALAWQPQRPASGDWSLLALDVGQGTAILISTAQHHLLFDAGPAMGQTDAGQRIVIPVLRALGVRTLDALVLSHADIDHTGGLESLYAELTIPLTYASFDVGLFLQERLRRRRMRAHVLAMDEASSRRNASLNIQRCMAGMTWHWDGVTFTFLHPKETSHVLTPGEQGVKAVSKIRTNAQSCVLKISGQHHTALLPGDLPAQQERALVGWQRHALAADVVVMPHHGSATSSSAEFVDAVRARHALALVGYQNRFQHPDPLVERRWRQVGSTLWRSDRQGAIEVQSVHPALIVRSQRALNQRYWHRQE</sequence>
<feature type="transmembrane region" description="Helical" evidence="6">
    <location>
        <begin position="345"/>
        <end position="366"/>
    </location>
</feature>
<feature type="transmembrane region" description="Helical" evidence="6">
    <location>
        <begin position="281"/>
        <end position="301"/>
    </location>
</feature>
<dbReference type="Pfam" id="PF00753">
    <property type="entry name" value="Lactamase_B"/>
    <property type="match status" value="1"/>
</dbReference>
<evidence type="ECO:0000256" key="6">
    <source>
        <dbReference type="SAM" id="Phobius"/>
    </source>
</evidence>
<dbReference type="NCBIfam" id="TIGR00360">
    <property type="entry name" value="ComEC_N-term"/>
    <property type="match status" value="1"/>
</dbReference>
<dbReference type="EMBL" id="JAHXRI010000001">
    <property type="protein sequence ID" value="MBZ1349301.1"/>
    <property type="molecule type" value="Genomic_DNA"/>
</dbReference>
<comment type="caution">
    <text evidence="8">The sequence shown here is derived from an EMBL/GenBank/DDBJ whole genome shotgun (WGS) entry which is preliminary data.</text>
</comment>
<evidence type="ECO:0000256" key="1">
    <source>
        <dbReference type="ARBA" id="ARBA00004651"/>
    </source>
</evidence>
<evidence type="ECO:0000259" key="7">
    <source>
        <dbReference type="SMART" id="SM00849"/>
    </source>
</evidence>
<organism evidence="8 9">
    <name type="scientific">Zwartia hollandica</name>
    <dbReference type="NCBI Taxonomy" id="324606"/>
    <lineage>
        <taxon>Bacteria</taxon>
        <taxon>Pseudomonadati</taxon>
        <taxon>Pseudomonadota</taxon>
        <taxon>Betaproteobacteria</taxon>
        <taxon>Burkholderiales</taxon>
        <taxon>Alcaligenaceae</taxon>
        <taxon>Zwartia</taxon>
    </lineage>
</organism>
<keyword evidence="5 6" id="KW-0472">Membrane</keyword>
<comment type="subcellular location">
    <subcellularLocation>
        <location evidence="1">Cell membrane</location>
        <topology evidence="1">Multi-pass membrane protein</topology>
    </subcellularLocation>
</comment>
<proteinExistence type="predicted"/>
<feature type="transmembrane region" description="Helical" evidence="6">
    <location>
        <begin position="386"/>
        <end position="405"/>
    </location>
</feature>
<dbReference type="RefSeq" id="WP_259659708.1">
    <property type="nucleotide sequence ID" value="NZ_JAHXRI010000001.1"/>
</dbReference>
<accession>A0A953N5H0</accession>
<dbReference type="InterPro" id="IPR004477">
    <property type="entry name" value="ComEC_N"/>
</dbReference>
<dbReference type="Pfam" id="PF13567">
    <property type="entry name" value="DUF4131"/>
    <property type="match status" value="1"/>
</dbReference>
<evidence type="ECO:0000256" key="3">
    <source>
        <dbReference type="ARBA" id="ARBA00022692"/>
    </source>
</evidence>
<reference evidence="8" key="1">
    <citation type="submission" date="2021-07" db="EMBL/GenBank/DDBJ databases">
        <title>New genus and species of the family Alcaligenaceae.</title>
        <authorList>
            <person name="Hahn M.W."/>
        </authorList>
    </citation>
    <scope>NUCLEOTIDE SEQUENCE</scope>
    <source>
        <strain evidence="8">LF4-65</strain>
    </source>
</reference>
<dbReference type="InterPro" id="IPR001279">
    <property type="entry name" value="Metallo-B-lactamas"/>
</dbReference>
<feature type="transmembrane region" description="Helical" evidence="6">
    <location>
        <begin position="417"/>
        <end position="443"/>
    </location>
</feature>
<keyword evidence="2" id="KW-1003">Cell membrane</keyword>
<feature type="transmembrane region" description="Helical" evidence="6">
    <location>
        <begin position="239"/>
        <end position="261"/>
    </location>
</feature>
<dbReference type="InterPro" id="IPR052159">
    <property type="entry name" value="Competence_DNA_uptake"/>
</dbReference>
<name>A0A953N5H0_9BURK</name>
<evidence type="ECO:0000313" key="9">
    <source>
        <dbReference type="Proteomes" id="UP000739565"/>
    </source>
</evidence>
<protein>
    <submittedName>
        <fullName evidence="8">DNA internalization-related competence protein ComEC/Rec2</fullName>
    </submittedName>
</protein>
<dbReference type="AlphaFoldDB" id="A0A953N5H0"/>
<feature type="transmembrane region" description="Helical" evidence="6">
    <location>
        <begin position="480"/>
        <end position="498"/>
    </location>
</feature>
<dbReference type="InterPro" id="IPR004797">
    <property type="entry name" value="Competence_ComEC/Rec2"/>
</dbReference>
<dbReference type="SUPFAM" id="SSF56281">
    <property type="entry name" value="Metallo-hydrolase/oxidoreductase"/>
    <property type="match status" value="1"/>
</dbReference>
<feature type="transmembrane region" description="Helical" evidence="6">
    <location>
        <begin position="43"/>
        <end position="59"/>
    </location>
</feature>
<dbReference type="PANTHER" id="PTHR30619">
    <property type="entry name" value="DNA INTERNALIZATION/COMPETENCE PROTEIN COMEC/REC2"/>
    <property type="match status" value="1"/>
</dbReference>
<dbReference type="InterPro" id="IPR025405">
    <property type="entry name" value="DUF4131"/>
</dbReference>
<feature type="transmembrane region" description="Helical" evidence="6">
    <location>
        <begin position="6"/>
        <end position="22"/>
    </location>
</feature>
<keyword evidence="3 6" id="KW-0812">Transmembrane</keyword>
<dbReference type="CDD" id="cd07731">
    <property type="entry name" value="ComA-like_MBL-fold"/>
    <property type="match status" value="1"/>
</dbReference>
<evidence type="ECO:0000313" key="8">
    <source>
        <dbReference type="EMBL" id="MBZ1349301.1"/>
    </source>
</evidence>